<comment type="subcellular location">
    <subcellularLocation>
        <location evidence="2">Mitochondrion inner membrane</location>
        <topology evidence="2">Single-pass membrane protein</topology>
        <orientation evidence="2">Matrix side</orientation>
    </subcellularLocation>
</comment>
<keyword evidence="5" id="KW-0813">Transport</keyword>
<dbReference type="GO" id="GO:0046872">
    <property type="term" value="F:metal ion binding"/>
    <property type="evidence" value="ECO:0007669"/>
    <property type="project" value="UniProtKB-KW"/>
</dbReference>
<evidence type="ECO:0000256" key="17">
    <source>
        <dbReference type="ARBA" id="ARBA00023136"/>
    </source>
</evidence>
<dbReference type="InterPro" id="IPR022754">
    <property type="entry name" value="DNA_pol_III_gamma-3"/>
</dbReference>
<dbReference type="PANTHER" id="PTHR11669:SF67">
    <property type="entry name" value="PROTEIN STICHEL-LIKE 1"/>
    <property type="match status" value="1"/>
</dbReference>
<feature type="region of interest" description="Disordered" evidence="18">
    <location>
        <begin position="225"/>
        <end position="244"/>
    </location>
</feature>
<dbReference type="EMBL" id="LR881466">
    <property type="protein sequence ID" value="CAD5312706.1"/>
    <property type="molecule type" value="Genomic_DNA"/>
</dbReference>
<sequence>MSGLRISDPSKLHLKKELTHIRKVASKGLRDPGTTSSWKSPLTSSRFVVEPPASNNVEILSNNQLDSQFPSSRVFGNNGKEKEKKVFLYNWKTQRTSSEKTEGEDETSWIQASLNDDDDDDDDVSDARNGGDSCLEETRSASMIRKSGFIKKKSKELDLSIGRKSTAKARNFPSHHLHVASGLSVVRDESDETEDFSNSENFPTKVSSPLLLKLKRKNWSRSSSKFLRGTSKREDSSHTCNSTPALSTSSYNMYGIRNPSTVGSWEDGDDELDDDNLDFKGRQGCGIPFYWTKRNLKHRGGCRSCCSPSFSDTLRRKGSSILCGSQSVYRRHRHSSGRFNKQKLALRSAKGVLPLLKYGGDSRGGSSIGIGYSDDDLSTDFGEIDLEAQSRLDGRRWSSCCKSQDGEREEEEEGGSTPESIQSLSQKYKPMFFDELIGQSIVVQSLMNAVKKGRVAHVYLFQGPRGTGKTSTARILSAALNCDVVTEEMKPCGYCKECSDYMLGKSRDLLELDAGKKNGAEKVRYLLKKLLTLAPQSSQRYKVFVIDECHLLPSRTWLSLLKFLENPLQKFVFVCITTDLDNVPRTIQSRCQKYIFNKVRDGDIVVRLRKIASDENLDVESQALDLIALNADGSLRDAETMLEQLSLMGKRITVDLVNELVSFFVGVVSDDKLLELLELALSSDTAETVKKARELLDLGADPILMMSQLASLIMDIIAGAYKALDEKYSEAFLDRRNLTEADLERLKHALKLLSEAEKQLRVSTDRSTWFIATLLQLGSMPSPGTTHTGSSRRQSSRATEESISREVIAYKQRSGLQCSNTASPTSIRKSGNLVREVKLSSSSSEVLESDTSMASHDDTTASTMTLTCRNSEKLNDIWIKCVDRCHSKTLKQLLYAHGKLLSISEVEGILVAYIAFGEGEIKARAERFVSSITNSIEMVLRRNVEVRIIFLSETELLNSKQTRQIAVTTSSYTESGNEIPMKRIEAIIQEQRLETEWLQKTPGSQGRLKPERNQILPQEDTNGVKVLKICEMGEFQENQSGKRMEHCPVSPSLLHNSNFTDNKDNLGYESESGRGVCSLLFCWNTQKSPRRTKIKGTSMRSRRSRERRFSLFSACARPRKKLRGIVRSQEINRIPEKMAKPLGTTGEFFRRRDEWRKHPMLSNQMRNALPGLGIGVAAFCVYLVGEQIYNKALAPSKSSHHHQEQTAPSH</sequence>
<keyword evidence="15" id="KW-0175">Coiled coil</keyword>
<dbReference type="GO" id="GO:0006260">
    <property type="term" value="P:DNA replication"/>
    <property type="evidence" value="ECO:0007669"/>
    <property type="project" value="InterPro"/>
</dbReference>
<evidence type="ECO:0000256" key="10">
    <source>
        <dbReference type="ARBA" id="ARBA00022792"/>
    </source>
</evidence>
<evidence type="ECO:0000256" key="15">
    <source>
        <dbReference type="ARBA" id="ARBA00023054"/>
    </source>
</evidence>
<dbReference type="InterPro" id="IPR045085">
    <property type="entry name" value="HLD_clamp_pol_III_gamma_tau"/>
</dbReference>
<dbReference type="Proteomes" id="UP000516314">
    <property type="component" value="Chromosome 1"/>
</dbReference>
<reference evidence="20 21" key="1">
    <citation type="submission" date="2020-09" db="EMBL/GenBank/DDBJ databases">
        <authorList>
            <person name="Ashkenazy H."/>
        </authorList>
    </citation>
    <scope>NUCLEOTIDE SEQUENCE [LARGE SCALE GENOMIC DNA]</scope>
    <source>
        <strain evidence="21">cv. Cdm-0</strain>
    </source>
</reference>
<accession>A0A7G2DVF1</accession>
<evidence type="ECO:0000256" key="7">
    <source>
        <dbReference type="ARBA" id="ARBA00022692"/>
    </source>
</evidence>
<dbReference type="InterPro" id="IPR027417">
    <property type="entry name" value="P-loop_NTPase"/>
</dbReference>
<keyword evidence="10" id="KW-0999">Mitochondrion inner membrane</keyword>
<evidence type="ECO:0000256" key="16">
    <source>
        <dbReference type="ARBA" id="ARBA00023128"/>
    </source>
</evidence>
<dbReference type="InterPro" id="IPR003593">
    <property type="entry name" value="AAA+_ATPase"/>
</dbReference>
<protein>
    <submittedName>
        <fullName evidence="20">(thale cress) hypothetical protein</fullName>
    </submittedName>
</protein>
<dbReference type="Pfam" id="PF12169">
    <property type="entry name" value="DNA_pol3_gamma3"/>
    <property type="match status" value="1"/>
</dbReference>
<gene>
    <name evidence="20" type="ORF">AT9943_LOCUS1241</name>
</gene>
<comment type="similarity">
    <text evidence="3">Belongs to the complex I NDUFB3 subunit family.</text>
</comment>
<keyword evidence="7" id="KW-0812">Transmembrane</keyword>
<comment type="function">
    <text evidence="1">Accessory subunit of the mitochondrial membrane respiratory chain NADH dehydrogenase (Complex I), that is believed not to be involved in catalysis. Complex I functions in the transfer of electrons from NADH to the respiratory chain. The immediate electron acceptor for the enzyme is believed to be ubiquinone.</text>
</comment>
<evidence type="ECO:0000256" key="13">
    <source>
        <dbReference type="ARBA" id="ARBA00022982"/>
    </source>
</evidence>
<evidence type="ECO:0000256" key="9">
    <source>
        <dbReference type="ARBA" id="ARBA00022741"/>
    </source>
</evidence>
<keyword evidence="11" id="KW-0862">Zinc</keyword>
<evidence type="ECO:0000256" key="2">
    <source>
        <dbReference type="ARBA" id="ARBA00004298"/>
    </source>
</evidence>
<keyword evidence="13" id="KW-0249">Electron transport</keyword>
<name>A0A7G2DVF1_ARATH</name>
<evidence type="ECO:0000256" key="8">
    <source>
        <dbReference type="ARBA" id="ARBA00022723"/>
    </source>
</evidence>
<dbReference type="GO" id="GO:0022900">
    <property type="term" value="P:electron transport chain"/>
    <property type="evidence" value="ECO:0007669"/>
    <property type="project" value="InterPro"/>
</dbReference>
<dbReference type="CDD" id="cd00009">
    <property type="entry name" value="AAA"/>
    <property type="match status" value="1"/>
</dbReference>
<evidence type="ECO:0000256" key="5">
    <source>
        <dbReference type="ARBA" id="ARBA00022448"/>
    </source>
</evidence>
<dbReference type="InterPro" id="IPR008921">
    <property type="entry name" value="DNA_pol3_clamp-load_cplx_C"/>
</dbReference>
<dbReference type="GO" id="GO:0003887">
    <property type="term" value="F:DNA-directed DNA polymerase activity"/>
    <property type="evidence" value="ECO:0007669"/>
    <property type="project" value="InterPro"/>
</dbReference>
<keyword evidence="17" id="KW-0472">Membrane</keyword>
<dbReference type="PANTHER" id="PTHR11669">
    <property type="entry name" value="REPLICATION FACTOR C / DNA POLYMERASE III GAMMA-TAU SUBUNIT"/>
    <property type="match status" value="1"/>
</dbReference>
<dbReference type="Pfam" id="PF23007">
    <property type="entry name" value="DnaA_N-like_STI"/>
    <property type="match status" value="1"/>
</dbReference>
<organism evidence="20 21">
    <name type="scientific">Arabidopsis thaliana</name>
    <name type="common">Mouse-ear cress</name>
    <dbReference type="NCBI Taxonomy" id="3702"/>
    <lineage>
        <taxon>Eukaryota</taxon>
        <taxon>Viridiplantae</taxon>
        <taxon>Streptophyta</taxon>
        <taxon>Embryophyta</taxon>
        <taxon>Tracheophyta</taxon>
        <taxon>Spermatophyta</taxon>
        <taxon>Magnoliopsida</taxon>
        <taxon>eudicotyledons</taxon>
        <taxon>Gunneridae</taxon>
        <taxon>Pentapetalae</taxon>
        <taxon>rosids</taxon>
        <taxon>malvids</taxon>
        <taxon>Brassicales</taxon>
        <taxon>Brassicaceae</taxon>
        <taxon>Camelineae</taxon>
        <taxon>Arabidopsis</taxon>
    </lineage>
</organism>
<dbReference type="Gene3D" id="3.40.50.300">
    <property type="entry name" value="P-loop containing nucleotide triphosphate hydrolases"/>
    <property type="match status" value="1"/>
</dbReference>
<comment type="similarity">
    <text evidence="4">Belongs to the DnaX/STICHEL family.</text>
</comment>
<dbReference type="SUPFAM" id="SSF48019">
    <property type="entry name" value="post-AAA+ oligomerization domain-like"/>
    <property type="match status" value="1"/>
</dbReference>
<keyword evidence="16" id="KW-0496">Mitochondrion</keyword>
<dbReference type="GO" id="GO:0009360">
    <property type="term" value="C:DNA polymerase III complex"/>
    <property type="evidence" value="ECO:0007669"/>
    <property type="project" value="InterPro"/>
</dbReference>
<keyword evidence="14" id="KW-1133">Transmembrane helix</keyword>
<evidence type="ECO:0000256" key="4">
    <source>
        <dbReference type="ARBA" id="ARBA00006360"/>
    </source>
</evidence>
<dbReference type="Pfam" id="PF13177">
    <property type="entry name" value="DNA_pol3_delta2"/>
    <property type="match status" value="1"/>
</dbReference>
<feature type="compositionally biased region" description="Acidic residues" evidence="18">
    <location>
        <begin position="115"/>
        <end position="124"/>
    </location>
</feature>
<dbReference type="AlphaFoldDB" id="A0A7G2DVF1"/>
<dbReference type="Pfam" id="PF08122">
    <property type="entry name" value="NDUF_B12"/>
    <property type="match status" value="1"/>
</dbReference>
<feature type="domain" description="AAA+ ATPase" evidence="19">
    <location>
        <begin position="455"/>
        <end position="606"/>
    </location>
</feature>
<dbReference type="Pfam" id="PF22608">
    <property type="entry name" value="DNAX_ATPase_lid"/>
    <property type="match status" value="1"/>
</dbReference>
<feature type="region of interest" description="Disordered" evidence="18">
    <location>
        <begin position="781"/>
        <end position="802"/>
    </location>
</feature>
<dbReference type="InterPro" id="IPR012576">
    <property type="entry name" value="NDUFB3"/>
</dbReference>
<dbReference type="SUPFAM" id="SSF52540">
    <property type="entry name" value="P-loop containing nucleoside triphosphate hydrolases"/>
    <property type="match status" value="1"/>
</dbReference>
<feature type="compositionally biased region" description="Polar residues" evidence="18">
    <location>
        <begin position="782"/>
        <end position="797"/>
    </location>
</feature>
<dbReference type="GO" id="GO:0005743">
    <property type="term" value="C:mitochondrial inner membrane"/>
    <property type="evidence" value="ECO:0007669"/>
    <property type="project" value="UniProtKB-SubCell"/>
</dbReference>
<evidence type="ECO:0000259" key="19">
    <source>
        <dbReference type="SMART" id="SM00382"/>
    </source>
</evidence>
<proteinExistence type="inferred from homology"/>
<dbReference type="Gene3D" id="1.10.8.60">
    <property type="match status" value="1"/>
</dbReference>
<evidence type="ECO:0000256" key="12">
    <source>
        <dbReference type="ARBA" id="ARBA00022840"/>
    </source>
</evidence>
<dbReference type="InterPro" id="IPR054506">
    <property type="entry name" value="DnaA_N-like_STI"/>
</dbReference>
<dbReference type="GO" id="GO:0003677">
    <property type="term" value="F:DNA binding"/>
    <property type="evidence" value="ECO:0007669"/>
    <property type="project" value="InterPro"/>
</dbReference>
<dbReference type="InterPro" id="IPR050238">
    <property type="entry name" value="DNA_Rep/Repair_Clamp_Loader"/>
</dbReference>
<dbReference type="InterPro" id="IPR012763">
    <property type="entry name" value="DNA_pol_III_sug/sutau_N"/>
</dbReference>
<keyword evidence="6" id="KW-0679">Respiratory chain</keyword>
<keyword evidence="12" id="KW-0067">ATP-binding</keyword>
<dbReference type="SMART" id="SM00382">
    <property type="entry name" value="AAA"/>
    <property type="match status" value="1"/>
</dbReference>
<evidence type="ECO:0000313" key="20">
    <source>
        <dbReference type="EMBL" id="CAD5312706.1"/>
    </source>
</evidence>
<keyword evidence="9" id="KW-0547">Nucleotide-binding</keyword>
<evidence type="ECO:0000313" key="21">
    <source>
        <dbReference type="Proteomes" id="UP000516314"/>
    </source>
</evidence>
<feature type="region of interest" description="Disordered" evidence="18">
    <location>
        <begin position="95"/>
        <end position="138"/>
    </location>
</feature>
<evidence type="ECO:0000256" key="18">
    <source>
        <dbReference type="SAM" id="MobiDB-lite"/>
    </source>
</evidence>
<keyword evidence="8" id="KW-0479">Metal-binding</keyword>
<dbReference type="CDD" id="cd18137">
    <property type="entry name" value="HLD_clamp_pol_III_gamma_tau"/>
    <property type="match status" value="1"/>
</dbReference>
<evidence type="ECO:0000256" key="14">
    <source>
        <dbReference type="ARBA" id="ARBA00022989"/>
    </source>
</evidence>
<evidence type="ECO:0000256" key="1">
    <source>
        <dbReference type="ARBA" id="ARBA00003195"/>
    </source>
</evidence>
<dbReference type="GO" id="GO:0005524">
    <property type="term" value="F:ATP binding"/>
    <property type="evidence" value="ECO:0007669"/>
    <property type="project" value="UniProtKB-KW"/>
</dbReference>
<dbReference type="FunFam" id="1.10.8.60:FF:000013">
    <property type="entry name" value="DNA polymerase III subunit gamma/tau"/>
    <property type="match status" value="1"/>
</dbReference>
<evidence type="ECO:0000256" key="3">
    <source>
        <dbReference type="ARBA" id="ARBA00005667"/>
    </source>
</evidence>
<dbReference type="FunFam" id="3.40.50.300:FF:000014">
    <property type="entry name" value="DNA polymerase III subunit gamma/tau"/>
    <property type="match status" value="1"/>
</dbReference>
<dbReference type="Gene3D" id="1.20.272.10">
    <property type="match status" value="1"/>
</dbReference>
<evidence type="ECO:0000256" key="6">
    <source>
        <dbReference type="ARBA" id="ARBA00022660"/>
    </source>
</evidence>
<dbReference type="NCBIfam" id="TIGR02397">
    <property type="entry name" value="dnaX_nterm"/>
    <property type="match status" value="1"/>
</dbReference>
<evidence type="ECO:0000256" key="11">
    <source>
        <dbReference type="ARBA" id="ARBA00022833"/>
    </source>
</evidence>